<reference evidence="1" key="1">
    <citation type="submission" date="2023-04" db="EMBL/GenBank/DDBJ databases">
        <title>Draft Genome sequencing of Naganishia species isolated from polar environments using Oxford Nanopore Technology.</title>
        <authorList>
            <person name="Leo P."/>
            <person name="Venkateswaran K."/>
        </authorList>
    </citation>
    <scope>NUCLEOTIDE SEQUENCE</scope>
    <source>
        <strain evidence="1">MNA-CCFEE 5261</strain>
    </source>
</reference>
<organism evidence="1 2">
    <name type="scientific">Naganishia cerealis</name>
    <dbReference type="NCBI Taxonomy" id="610337"/>
    <lineage>
        <taxon>Eukaryota</taxon>
        <taxon>Fungi</taxon>
        <taxon>Dikarya</taxon>
        <taxon>Basidiomycota</taxon>
        <taxon>Agaricomycotina</taxon>
        <taxon>Tremellomycetes</taxon>
        <taxon>Filobasidiales</taxon>
        <taxon>Filobasidiaceae</taxon>
        <taxon>Naganishia</taxon>
    </lineage>
</organism>
<keyword evidence="2" id="KW-1185">Reference proteome</keyword>
<dbReference type="EMBL" id="JASBWR010000009">
    <property type="protein sequence ID" value="KAJ9111045.1"/>
    <property type="molecule type" value="Genomic_DNA"/>
</dbReference>
<comment type="caution">
    <text evidence="1">The sequence shown here is derived from an EMBL/GenBank/DDBJ whole genome shotgun (WGS) entry which is preliminary data.</text>
</comment>
<evidence type="ECO:0000313" key="2">
    <source>
        <dbReference type="Proteomes" id="UP001241377"/>
    </source>
</evidence>
<protein>
    <submittedName>
        <fullName evidence="1">Uncharacterized protein</fullName>
    </submittedName>
</protein>
<name>A0ACC2WIN6_9TREE</name>
<accession>A0ACC2WIN6</accession>
<dbReference type="Proteomes" id="UP001241377">
    <property type="component" value="Unassembled WGS sequence"/>
</dbReference>
<gene>
    <name evidence="1" type="ORF">QFC19_001242</name>
</gene>
<sequence>MITLGKKGTEMAKRSAQAMLMPAHHYGVSSTELPKVPISPVPSSVESDTTSLLPKLFTTLAQRYATRTGGYTRITKYGSRPGDNAPKCLLSLVDGERDVKSEMVARSVGREVVERVIGSGRGREGLSGVLEQSVREVMEGGKKVGSGEKVLNDKTKENVVKVLAFRSSEEINEFIRTATQYAYEVWALPIAAKNQRTALEQVTRGKNRVPPSSLNATKPTKLPAAGARAPGSSVTATGLGIARGLLGRQPALARQTEATI</sequence>
<proteinExistence type="predicted"/>
<evidence type="ECO:0000313" key="1">
    <source>
        <dbReference type="EMBL" id="KAJ9111045.1"/>
    </source>
</evidence>